<name>A0ABT4N4C0_GORRU</name>
<proteinExistence type="predicted"/>
<sequence>MNASQLTLSQTRLRTRVAAAAIGVAGAGGILVAGAGAAHAGTVPVTNPSEPSVAMTITNHTDKTEYLGDSGPNGGQWVQAPQRKLAPGASETVVAVAPGQTSLTVNVNYHVGLFGPTADYSIENMVGNTNLFNTGVYNNNAVHYMIDANIASSFPNANVTYNLA</sequence>
<organism evidence="1 2">
    <name type="scientific">Gordonia rubripertincta</name>
    <name type="common">Rhodococcus corallinus</name>
    <dbReference type="NCBI Taxonomy" id="36822"/>
    <lineage>
        <taxon>Bacteria</taxon>
        <taxon>Bacillati</taxon>
        <taxon>Actinomycetota</taxon>
        <taxon>Actinomycetes</taxon>
        <taxon>Mycobacteriales</taxon>
        <taxon>Gordoniaceae</taxon>
        <taxon>Gordonia</taxon>
    </lineage>
</organism>
<evidence type="ECO:0000313" key="1">
    <source>
        <dbReference type="EMBL" id="MCZ4553166.1"/>
    </source>
</evidence>
<comment type="caution">
    <text evidence="1">The sequence shown here is derived from an EMBL/GenBank/DDBJ whole genome shotgun (WGS) entry which is preliminary data.</text>
</comment>
<dbReference type="Proteomes" id="UP001067235">
    <property type="component" value="Unassembled WGS sequence"/>
</dbReference>
<dbReference type="EMBL" id="JAPWIE010000008">
    <property type="protein sequence ID" value="MCZ4553166.1"/>
    <property type="molecule type" value="Genomic_DNA"/>
</dbReference>
<keyword evidence="2" id="KW-1185">Reference proteome</keyword>
<evidence type="ECO:0000313" key="2">
    <source>
        <dbReference type="Proteomes" id="UP001067235"/>
    </source>
</evidence>
<gene>
    <name evidence="1" type="ORF">O4213_24500</name>
</gene>
<reference evidence="1" key="1">
    <citation type="submission" date="2022-12" db="EMBL/GenBank/DDBJ databases">
        <authorList>
            <person name="Krivoruchko A.V."/>
            <person name="Elkin A."/>
        </authorList>
    </citation>
    <scope>NUCLEOTIDE SEQUENCE</scope>
    <source>
        <strain evidence="1">IEGM 1388</strain>
    </source>
</reference>
<dbReference type="RefSeq" id="WP_301573818.1">
    <property type="nucleotide sequence ID" value="NZ_JAPWIE010000008.1"/>
</dbReference>
<accession>A0ABT4N4C0</accession>
<protein>
    <submittedName>
        <fullName evidence="1">Uncharacterized protein</fullName>
    </submittedName>
</protein>